<gene>
    <name evidence="1" type="ORF">BN7_5718</name>
</gene>
<dbReference type="AlphaFoldDB" id="K0KLI9"/>
<comment type="caution">
    <text evidence="1">The sequence shown here is derived from an EMBL/GenBank/DDBJ whole genome shotgun (WGS) entry which is preliminary data.</text>
</comment>
<accession>K0KLI9</accession>
<sequence length="251" mass="29009">MILGRIGVPKIIPTCLRPIRQYISLPTPYFNIPKTIRIIEQKKKEQLRIENKLPVNTDQIFDFISLNQNQKEHIKISNRIKDAKSFLGDEYKLNDELITLCLRPRSERQVQISLDESSERTLVCASNFELVGKRLVDLQKTLLILELQLEDKQGNINGLNIDRLEEKIQTIMFSSYVKKKFIKRTILPKIITAHQGALMKQRRALALSSLYTMIGCISFSKGERKAIKFIKDKVLRGDDGIMQLSINEINK</sequence>
<dbReference type="InParanoid" id="K0KLI9"/>
<keyword evidence="2" id="KW-1185">Reference proteome</keyword>
<dbReference type="Proteomes" id="UP000009328">
    <property type="component" value="Unassembled WGS sequence"/>
</dbReference>
<protein>
    <submittedName>
        <fullName evidence="1">Uncharacterized protein</fullName>
    </submittedName>
</protein>
<dbReference type="HOGENOM" id="CLU_1107822_0_0_1"/>
<evidence type="ECO:0000313" key="2">
    <source>
        <dbReference type="Proteomes" id="UP000009328"/>
    </source>
</evidence>
<evidence type="ECO:0000313" key="1">
    <source>
        <dbReference type="EMBL" id="CCH46130.1"/>
    </source>
</evidence>
<reference evidence="1 2" key="1">
    <citation type="journal article" date="2012" name="Eukaryot. Cell">
        <title>Draft genome sequence of Wickerhamomyces ciferrii NRRL Y-1031 F-60-10.</title>
        <authorList>
            <person name="Schneider J."/>
            <person name="Andrea H."/>
            <person name="Blom J."/>
            <person name="Jaenicke S."/>
            <person name="Ruckert C."/>
            <person name="Schorsch C."/>
            <person name="Szczepanowski R."/>
            <person name="Farwick M."/>
            <person name="Goesmann A."/>
            <person name="Puhler A."/>
            <person name="Schaffer S."/>
            <person name="Tauch A."/>
            <person name="Kohler T."/>
            <person name="Brinkrolf K."/>
        </authorList>
    </citation>
    <scope>NUCLEOTIDE SEQUENCE [LARGE SCALE GENOMIC DNA]</scope>
    <source>
        <strain evidence="2">ATCC 14091 / BCRC 22168 / CBS 111 / JCM 3599 / NBRC 0793 / NRRL Y-1031 F-60-10</strain>
    </source>
</reference>
<dbReference type="EMBL" id="CAIF01000230">
    <property type="protein sequence ID" value="CCH46130.1"/>
    <property type="molecule type" value="Genomic_DNA"/>
</dbReference>
<organism evidence="1 2">
    <name type="scientific">Wickerhamomyces ciferrii (strain ATCC 14091 / BCRC 22168 / CBS 111 / JCM 3599 / NBRC 0793 / NRRL Y-1031 F-60-10)</name>
    <name type="common">Yeast</name>
    <name type="synonym">Pichia ciferrii</name>
    <dbReference type="NCBI Taxonomy" id="1206466"/>
    <lineage>
        <taxon>Eukaryota</taxon>
        <taxon>Fungi</taxon>
        <taxon>Dikarya</taxon>
        <taxon>Ascomycota</taxon>
        <taxon>Saccharomycotina</taxon>
        <taxon>Saccharomycetes</taxon>
        <taxon>Phaffomycetales</taxon>
        <taxon>Wickerhamomycetaceae</taxon>
        <taxon>Wickerhamomyces</taxon>
    </lineage>
</organism>
<proteinExistence type="predicted"/>
<name>K0KLI9_WICCF</name>